<dbReference type="CDD" id="cd00761">
    <property type="entry name" value="Glyco_tranf_GTA_type"/>
    <property type="match status" value="1"/>
</dbReference>
<evidence type="ECO:0000313" key="3">
    <source>
        <dbReference type="Proteomes" id="UP000236728"/>
    </source>
</evidence>
<feature type="domain" description="Glycosyltransferase 2-like" evidence="1">
    <location>
        <begin position="19"/>
        <end position="168"/>
    </location>
</feature>
<dbReference type="Pfam" id="PF00535">
    <property type="entry name" value="Glycos_transf_2"/>
    <property type="match status" value="1"/>
</dbReference>
<dbReference type="GO" id="GO:0016740">
    <property type="term" value="F:transferase activity"/>
    <property type="evidence" value="ECO:0007669"/>
    <property type="project" value="UniProtKB-KW"/>
</dbReference>
<proteinExistence type="predicted"/>
<dbReference type="InterPro" id="IPR050834">
    <property type="entry name" value="Glycosyltransf_2"/>
</dbReference>
<evidence type="ECO:0000259" key="1">
    <source>
        <dbReference type="Pfam" id="PF00535"/>
    </source>
</evidence>
<name>A0A1H5YB46_9BACT</name>
<keyword evidence="3" id="KW-1185">Reference proteome</keyword>
<dbReference type="RefSeq" id="WP_103933071.1">
    <property type="nucleotide sequence ID" value="NZ_FNVA01000003.1"/>
</dbReference>
<gene>
    <name evidence="2" type="ORF">SAMN05421819_2194</name>
</gene>
<keyword evidence="2" id="KW-0808">Transferase</keyword>
<reference evidence="2 3" key="1">
    <citation type="submission" date="2016-10" db="EMBL/GenBank/DDBJ databases">
        <authorList>
            <person name="de Groot N.N."/>
        </authorList>
    </citation>
    <scope>NUCLEOTIDE SEQUENCE [LARGE SCALE GENOMIC DNA]</scope>
    <source>
        <strain evidence="2 3">DSM 22489</strain>
    </source>
</reference>
<organism evidence="2 3">
    <name type="scientific">Bryocella elongata</name>
    <dbReference type="NCBI Taxonomy" id="863522"/>
    <lineage>
        <taxon>Bacteria</taxon>
        <taxon>Pseudomonadati</taxon>
        <taxon>Acidobacteriota</taxon>
        <taxon>Terriglobia</taxon>
        <taxon>Terriglobales</taxon>
        <taxon>Acidobacteriaceae</taxon>
        <taxon>Bryocella</taxon>
    </lineage>
</organism>
<evidence type="ECO:0000313" key="2">
    <source>
        <dbReference type="EMBL" id="SEG20686.1"/>
    </source>
</evidence>
<dbReference type="Proteomes" id="UP000236728">
    <property type="component" value="Unassembled WGS sequence"/>
</dbReference>
<dbReference type="InterPro" id="IPR001173">
    <property type="entry name" value="Glyco_trans_2-like"/>
</dbReference>
<dbReference type="InterPro" id="IPR029044">
    <property type="entry name" value="Nucleotide-diphossugar_trans"/>
</dbReference>
<protein>
    <submittedName>
        <fullName evidence="2">Glycosyltransferase, GT2 family</fullName>
    </submittedName>
</protein>
<dbReference type="EMBL" id="FNVA01000003">
    <property type="protein sequence ID" value="SEG20686.1"/>
    <property type="molecule type" value="Genomic_DNA"/>
</dbReference>
<dbReference type="Gene3D" id="3.90.550.10">
    <property type="entry name" value="Spore Coat Polysaccharide Biosynthesis Protein SpsA, Chain A"/>
    <property type="match status" value="1"/>
</dbReference>
<dbReference type="AlphaFoldDB" id="A0A1H5YB46"/>
<dbReference type="SUPFAM" id="SSF53448">
    <property type="entry name" value="Nucleotide-diphospho-sugar transferases"/>
    <property type="match status" value="1"/>
</dbReference>
<dbReference type="PANTHER" id="PTHR43685">
    <property type="entry name" value="GLYCOSYLTRANSFERASE"/>
    <property type="match status" value="1"/>
</dbReference>
<accession>A0A1H5YB46</accession>
<sequence>MSNFLEAGRTGASEDRAVSVIIPVYNGAVFLGEAIESVLRQTLPVQEILVIDDGSTDGSAELARSYPGVLVLSFENAGLSTARNRGIAAATSPWVALLDSDDIWVPEKIERQMKLLGENPTADVCVTGYQLLQNGGLGKVMRAPEDFGPRLELGTFSMPSCFVLRRSALLAVGGFDPNVTSAEDWDCWLRLKRAGATFVSCPEPLMHYRRHGNNLTSDAAFIYRGDLDIFDRFLLPKVPAPLRPMARWLRVSRLLSEQAVQARENGQPGYLPLMLRSILMWPVGDWRRYKVAAHMSLKNLGLVGRGQRSVSTG</sequence>
<dbReference type="PANTHER" id="PTHR43685:SF2">
    <property type="entry name" value="GLYCOSYLTRANSFERASE 2-LIKE DOMAIN-CONTAINING PROTEIN"/>
    <property type="match status" value="1"/>
</dbReference>
<dbReference type="OrthoDB" id="8936324at2"/>